<dbReference type="Proteomes" id="UP000799428">
    <property type="component" value="Unassembled WGS sequence"/>
</dbReference>
<keyword evidence="2" id="KW-1185">Reference proteome</keyword>
<sequence>MYDKAVDLPYRSTCQVARQKQDPESYMSASRVFFNKHKQRQELEDLLCTRLCSIFRTTD</sequence>
<organism evidence="1 2">
    <name type="scientific">Pleomassaria siparia CBS 279.74</name>
    <dbReference type="NCBI Taxonomy" id="1314801"/>
    <lineage>
        <taxon>Eukaryota</taxon>
        <taxon>Fungi</taxon>
        <taxon>Dikarya</taxon>
        <taxon>Ascomycota</taxon>
        <taxon>Pezizomycotina</taxon>
        <taxon>Dothideomycetes</taxon>
        <taxon>Pleosporomycetidae</taxon>
        <taxon>Pleosporales</taxon>
        <taxon>Pleomassariaceae</taxon>
        <taxon>Pleomassaria</taxon>
    </lineage>
</organism>
<dbReference type="EMBL" id="MU005831">
    <property type="protein sequence ID" value="KAF2702435.1"/>
    <property type="molecule type" value="Genomic_DNA"/>
</dbReference>
<evidence type="ECO:0000313" key="1">
    <source>
        <dbReference type="EMBL" id="KAF2702435.1"/>
    </source>
</evidence>
<gene>
    <name evidence="1" type="ORF">K504DRAFT_467128</name>
</gene>
<reference evidence="1" key="1">
    <citation type="journal article" date="2020" name="Stud. Mycol.">
        <title>101 Dothideomycetes genomes: a test case for predicting lifestyles and emergence of pathogens.</title>
        <authorList>
            <person name="Haridas S."/>
            <person name="Albert R."/>
            <person name="Binder M."/>
            <person name="Bloem J."/>
            <person name="Labutti K."/>
            <person name="Salamov A."/>
            <person name="Andreopoulos B."/>
            <person name="Baker S."/>
            <person name="Barry K."/>
            <person name="Bills G."/>
            <person name="Bluhm B."/>
            <person name="Cannon C."/>
            <person name="Castanera R."/>
            <person name="Culley D."/>
            <person name="Daum C."/>
            <person name="Ezra D."/>
            <person name="Gonzalez J."/>
            <person name="Henrissat B."/>
            <person name="Kuo A."/>
            <person name="Liang C."/>
            <person name="Lipzen A."/>
            <person name="Lutzoni F."/>
            <person name="Magnuson J."/>
            <person name="Mondo S."/>
            <person name="Nolan M."/>
            <person name="Ohm R."/>
            <person name="Pangilinan J."/>
            <person name="Park H.-J."/>
            <person name="Ramirez L."/>
            <person name="Alfaro M."/>
            <person name="Sun H."/>
            <person name="Tritt A."/>
            <person name="Yoshinaga Y."/>
            <person name="Zwiers L.-H."/>
            <person name="Turgeon B."/>
            <person name="Goodwin S."/>
            <person name="Spatafora J."/>
            <person name="Crous P."/>
            <person name="Grigoriev I."/>
        </authorList>
    </citation>
    <scope>NUCLEOTIDE SEQUENCE</scope>
    <source>
        <strain evidence="1">CBS 279.74</strain>
    </source>
</reference>
<evidence type="ECO:0000313" key="2">
    <source>
        <dbReference type="Proteomes" id="UP000799428"/>
    </source>
</evidence>
<proteinExistence type="predicted"/>
<protein>
    <submittedName>
        <fullName evidence="1">Uncharacterized protein</fullName>
    </submittedName>
</protein>
<name>A0A6G1JQC8_9PLEO</name>
<accession>A0A6G1JQC8</accession>
<dbReference type="AlphaFoldDB" id="A0A6G1JQC8"/>